<feature type="transmembrane region" description="Helical" evidence="8">
    <location>
        <begin position="104"/>
        <end position="130"/>
    </location>
</feature>
<organism evidence="9 10">
    <name type="scientific">Candidatus Syntrophocurvum alkaliphilum</name>
    <dbReference type="NCBI Taxonomy" id="2293317"/>
    <lineage>
        <taxon>Bacteria</taxon>
        <taxon>Bacillati</taxon>
        <taxon>Bacillota</taxon>
        <taxon>Clostridia</taxon>
        <taxon>Eubacteriales</taxon>
        <taxon>Syntrophomonadaceae</taxon>
        <taxon>Candidatus Syntrophocurvum</taxon>
    </lineage>
</organism>
<feature type="transmembrane region" description="Helical" evidence="8">
    <location>
        <begin position="298"/>
        <end position="314"/>
    </location>
</feature>
<evidence type="ECO:0000256" key="7">
    <source>
        <dbReference type="ARBA" id="ARBA00023136"/>
    </source>
</evidence>
<dbReference type="RefSeq" id="WP_156204082.1">
    <property type="nucleotide sequence ID" value="NZ_CP046457.1"/>
</dbReference>
<reference evidence="10" key="1">
    <citation type="journal article" date="2019" name="Microbiology">
        <title>Complete Genome Sequence of an Uncultured Bacterium of the Candidate Phylum Bipolaricaulota.</title>
        <authorList>
            <person name="Kadnikov V.V."/>
            <person name="Mardanov A.V."/>
            <person name="Beletsky A.V."/>
            <person name="Frank Y.A."/>
            <person name="Karnachuk O.V."/>
            <person name="Ravin N.V."/>
        </authorList>
    </citation>
    <scope>NUCLEOTIDE SEQUENCE [LARGE SCALE GENOMIC DNA]</scope>
</reference>
<proteinExistence type="predicted"/>
<dbReference type="PANTHER" id="PTHR42865">
    <property type="entry name" value="PROTON/GLUTAMATE-ASPARTATE SYMPORTER"/>
    <property type="match status" value="1"/>
</dbReference>
<dbReference type="PRINTS" id="PR00173">
    <property type="entry name" value="EDTRNSPORT"/>
</dbReference>
<evidence type="ECO:0000313" key="10">
    <source>
        <dbReference type="Proteomes" id="UP000426444"/>
    </source>
</evidence>
<accession>A0A6I6DLK9</accession>
<dbReference type="KEGG" id="salq:SYNTR_1683"/>
<dbReference type="InterPro" id="IPR001991">
    <property type="entry name" value="Na-dicarboxylate_symporter"/>
</dbReference>
<dbReference type="Gene3D" id="1.10.3860.10">
    <property type="entry name" value="Sodium:dicarboxylate symporter"/>
    <property type="match status" value="1"/>
</dbReference>
<feature type="transmembrane region" description="Helical" evidence="8">
    <location>
        <begin position="67"/>
        <end position="92"/>
    </location>
</feature>
<evidence type="ECO:0000256" key="1">
    <source>
        <dbReference type="ARBA" id="ARBA00004651"/>
    </source>
</evidence>
<protein>
    <submittedName>
        <fullName evidence="9">Proton/glutamate symporter</fullName>
    </submittedName>
</protein>
<comment type="subcellular location">
    <subcellularLocation>
        <location evidence="1">Cell membrane</location>
        <topology evidence="1">Multi-pass membrane protein</topology>
    </subcellularLocation>
</comment>
<dbReference type="GO" id="GO:0005886">
    <property type="term" value="C:plasma membrane"/>
    <property type="evidence" value="ECO:0007669"/>
    <property type="project" value="UniProtKB-SubCell"/>
</dbReference>
<dbReference type="Proteomes" id="UP000426444">
    <property type="component" value="Chromosome"/>
</dbReference>
<dbReference type="InterPro" id="IPR036458">
    <property type="entry name" value="Na:dicarbo_symporter_sf"/>
</dbReference>
<dbReference type="FunFam" id="1.10.3860.10:FF:000001">
    <property type="entry name" value="C4-dicarboxylate transport protein"/>
    <property type="match status" value="1"/>
</dbReference>
<sequence>MKSYLESLDPRPLKNLNEHLQNLINGRLWVKILIALALGLIVGTLLGPEFDLVREDRAKTIGNWLALPGHIFLGMIQMIVIPLVFTSIITGLSASENMEQLKKLGIRAVAFFVIFTVIAIGIGISLAYVIKPGEYLDMATIQVETEHTQTPQVEEPLETPSFGQVPSVIADVLPSNPLGSMVEKEMFQVVLFAIILGLAILAMNPNQSNVLLELLSSIQEVCMVVVRWAMVIAPLAVFGLIANTAIKTGIDALSGMAAYMGTVLLGLLLLLVLYLIVSKIATQTTFKSLLSSKREVQLLAFSTSSSAAVMPLSIQTAEDKLGVRSSIAQFLVPLGATINMSGTALYQGVATIFLAQVYQVELSIAALILIVVTTVGASIGSPATPGVGIIILAMVLNSAGIPVEGIALILGVDRILDMCRTAINVTGDLSACVVIDRWTN</sequence>
<dbReference type="OrthoDB" id="9768885at2"/>
<dbReference type="EMBL" id="CP046457">
    <property type="protein sequence ID" value="QGU00277.1"/>
    <property type="molecule type" value="Genomic_DNA"/>
</dbReference>
<evidence type="ECO:0000256" key="8">
    <source>
        <dbReference type="SAM" id="Phobius"/>
    </source>
</evidence>
<dbReference type="Pfam" id="PF00375">
    <property type="entry name" value="SDF"/>
    <property type="match status" value="1"/>
</dbReference>
<evidence type="ECO:0000313" key="9">
    <source>
        <dbReference type="EMBL" id="QGU00277.1"/>
    </source>
</evidence>
<feature type="transmembrane region" description="Helical" evidence="8">
    <location>
        <begin position="362"/>
        <end position="381"/>
    </location>
</feature>
<dbReference type="AlphaFoldDB" id="A0A6I6DLK9"/>
<keyword evidence="6 8" id="KW-1133">Transmembrane helix</keyword>
<feature type="transmembrane region" description="Helical" evidence="8">
    <location>
        <begin position="224"/>
        <end position="246"/>
    </location>
</feature>
<name>A0A6I6DLK9_9FIRM</name>
<evidence type="ECO:0000256" key="5">
    <source>
        <dbReference type="ARBA" id="ARBA00022847"/>
    </source>
</evidence>
<evidence type="ECO:0000256" key="4">
    <source>
        <dbReference type="ARBA" id="ARBA00022692"/>
    </source>
</evidence>
<dbReference type="PANTHER" id="PTHR42865:SF7">
    <property type="entry name" value="PROTON_GLUTAMATE-ASPARTATE SYMPORTER"/>
    <property type="match status" value="1"/>
</dbReference>
<keyword evidence="7 8" id="KW-0472">Membrane</keyword>
<evidence type="ECO:0000256" key="6">
    <source>
        <dbReference type="ARBA" id="ARBA00022989"/>
    </source>
</evidence>
<feature type="transmembrane region" description="Helical" evidence="8">
    <location>
        <begin position="334"/>
        <end position="355"/>
    </location>
</feature>
<dbReference type="GO" id="GO:0006835">
    <property type="term" value="P:dicarboxylic acid transport"/>
    <property type="evidence" value="ECO:0007669"/>
    <property type="project" value="TreeGrafter"/>
</dbReference>
<keyword evidence="2" id="KW-0813">Transport</keyword>
<dbReference type="SUPFAM" id="SSF118215">
    <property type="entry name" value="Proton glutamate symport protein"/>
    <property type="match status" value="1"/>
</dbReference>
<keyword evidence="10" id="KW-1185">Reference proteome</keyword>
<evidence type="ECO:0000256" key="2">
    <source>
        <dbReference type="ARBA" id="ARBA00022448"/>
    </source>
</evidence>
<feature type="transmembrane region" description="Helical" evidence="8">
    <location>
        <begin position="186"/>
        <end position="203"/>
    </location>
</feature>
<evidence type="ECO:0000256" key="3">
    <source>
        <dbReference type="ARBA" id="ARBA00022475"/>
    </source>
</evidence>
<keyword evidence="5" id="KW-0769">Symport</keyword>
<gene>
    <name evidence="9" type="ORF">SYNTR_1683</name>
</gene>
<feature type="transmembrane region" description="Helical" evidence="8">
    <location>
        <begin position="387"/>
        <end position="410"/>
    </location>
</feature>
<feature type="transmembrane region" description="Helical" evidence="8">
    <location>
        <begin position="28"/>
        <end position="47"/>
    </location>
</feature>
<keyword evidence="3" id="KW-1003">Cell membrane</keyword>
<keyword evidence="4 8" id="KW-0812">Transmembrane</keyword>
<feature type="transmembrane region" description="Helical" evidence="8">
    <location>
        <begin position="258"/>
        <end position="277"/>
    </location>
</feature>
<dbReference type="GO" id="GO:0015293">
    <property type="term" value="F:symporter activity"/>
    <property type="evidence" value="ECO:0007669"/>
    <property type="project" value="UniProtKB-KW"/>
</dbReference>